<evidence type="ECO:0000256" key="12">
    <source>
        <dbReference type="SAM" id="MobiDB-lite"/>
    </source>
</evidence>
<feature type="transmembrane region" description="Helical" evidence="9">
    <location>
        <begin position="166"/>
        <end position="183"/>
    </location>
</feature>
<comment type="catalytic activity">
    <reaction evidence="9 10">
        <text>Release of signal peptides from bacterial membrane prolipoproteins. Hydrolyzes -Xaa-Yaa-Zaa-|-(S,diacylglyceryl)Cys-, in which Xaa is hydrophobic (preferably Leu), and Yaa (Ala or Ser) and Zaa (Gly or Ala) have small, neutral side chains.</text>
        <dbReference type="EC" id="3.4.23.36"/>
    </reaction>
</comment>
<dbReference type="HAMAP" id="MF_00161">
    <property type="entry name" value="LspA"/>
    <property type="match status" value="1"/>
</dbReference>
<feature type="active site" evidence="9">
    <location>
        <position position="151"/>
    </location>
</feature>
<keyword evidence="5 9" id="KW-0064">Aspartyl protease</keyword>
<keyword evidence="14" id="KW-1185">Reference proteome</keyword>
<dbReference type="PANTHER" id="PTHR33695">
    <property type="entry name" value="LIPOPROTEIN SIGNAL PEPTIDASE"/>
    <property type="match status" value="1"/>
</dbReference>
<keyword evidence="2 9" id="KW-1003">Cell membrane</keyword>
<dbReference type="RefSeq" id="WP_245686551.1">
    <property type="nucleotide sequence ID" value="NZ_FMVT01000003.1"/>
</dbReference>
<dbReference type="Pfam" id="PF01252">
    <property type="entry name" value="Peptidase_A8"/>
    <property type="match status" value="1"/>
</dbReference>
<evidence type="ECO:0000313" key="14">
    <source>
        <dbReference type="Proteomes" id="UP000199502"/>
    </source>
</evidence>
<sequence>MASAPKADRATPARKAPAPRARRARPPAGPVRADMRLVFWVAAAIFLIDQALKYWVVHVMQLDRLREIDVIPPWLNLRMAWNQGVNFGLFASDQDVMRWVLVGIALVICTWVWVWTWRSAAGRLQRIAAGLLIGGALGNVVDRVIYGAVADFLNMSLPNWQNPYSFNVADISIFAGAIGLVLIPQKTPEPQKPARKPRSRPAAPRPAAAAPRPEPEQASLPLDEPRDGDGKPR</sequence>
<evidence type="ECO:0000256" key="9">
    <source>
        <dbReference type="HAMAP-Rule" id="MF_00161"/>
    </source>
</evidence>
<feature type="transmembrane region" description="Helical" evidence="9">
    <location>
        <begin position="37"/>
        <end position="56"/>
    </location>
</feature>
<feature type="region of interest" description="Disordered" evidence="12">
    <location>
        <begin position="186"/>
        <end position="233"/>
    </location>
</feature>
<dbReference type="UniPathway" id="UPA00665"/>
<evidence type="ECO:0000256" key="5">
    <source>
        <dbReference type="ARBA" id="ARBA00022750"/>
    </source>
</evidence>
<evidence type="ECO:0000256" key="2">
    <source>
        <dbReference type="ARBA" id="ARBA00022475"/>
    </source>
</evidence>
<dbReference type="NCBIfam" id="TIGR00077">
    <property type="entry name" value="lspA"/>
    <property type="match status" value="1"/>
</dbReference>
<proteinExistence type="inferred from homology"/>
<keyword evidence="7 9" id="KW-1133">Transmembrane helix</keyword>
<evidence type="ECO:0000256" key="3">
    <source>
        <dbReference type="ARBA" id="ARBA00022670"/>
    </source>
</evidence>
<name>A0A1G5E5J9_9RHOB</name>
<dbReference type="PROSITE" id="PS00855">
    <property type="entry name" value="SPASE_II"/>
    <property type="match status" value="1"/>
</dbReference>
<dbReference type="Proteomes" id="UP000199502">
    <property type="component" value="Unassembled WGS sequence"/>
</dbReference>
<evidence type="ECO:0000256" key="8">
    <source>
        <dbReference type="ARBA" id="ARBA00023136"/>
    </source>
</evidence>
<keyword evidence="4 9" id="KW-0812">Transmembrane</keyword>
<dbReference type="EMBL" id="FMVT01000003">
    <property type="protein sequence ID" value="SCY22167.1"/>
    <property type="molecule type" value="Genomic_DNA"/>
</dbReference>
<dbReference type="GO" id="GO:0005886">
    <property type="term" value="C:plasma membrane"/>
    <property type="evidence" value="ECO:0007669"/>
    <property type="project" value="UniProtKB-SubCell"/>
</dbReference>
<dbReference type="PRINTS" id="PR00781">
    <property type="entry name" value="LIPOSIGPTASE"/>
</dbReference>
<dbReference type="PANTHER" id="PTHR33695:SF1">
    <property type="entry name" value="LIPOPROTEIN SIGNAL PEPTIDASE"/>
    <property type="match status" value="1"/>
</dbReference>
<evidence type="ECO:0000256" key="6">
    <source>
        <dbReference type="ARBA" id="ARBA00022801"/>
    </source>
</evidence>
<keyword evidence="8 9" id="KW-0472">Membrane</keyword>
<feature type="compositionally biased region" description="Low complexity" evidence="12">
    <location>
        <begin position="200"/>
        <end position="219"/>
    </location>
</feature>
<evidence type="ECO:0000256" key="4">
    <source>
        <dbReference type="ARBA" id="ARBA00022692"/>
    </source>
</evidence>
<accession>A0A1G5E5J9</accession>
<evidence type="ECO:0000256" key="11">
    <source>
        <dbReference type="RuleBase" id="RU004181"/>
    </source>
</evidence>
<dbReference type="STRING" id="336292.SAMN05660710_00951"/>
<evidence type="ECO:0000256" key="1">
    <source>
        <dbReference type="ARBA" id="ARBA00006139"/>
    </source>
</evidence>
<feature type="transmembrane region" description="Helical" evidence="9">
    <location>
        <begin position="127"/>
        <end position="146"/>
    </location>
</feature>
<feature type="compositionally biased region" description="Basic and acidic residues" evidence="12">
    <location>
        <begin position="1"/>
        <end position="11"/>
    </location>
</feature>
<feature type="transmembrane region" description="Helical" evidence="9">
    <location>
        <begin position="96"/>
        <end position="115"/>
    </location>
</feature>
<keyword evidence="6 9" id="KW-0378">Hydrolase</keyword>
<gene>
    <name evidence="9" type="primary">lspA</name>
    <name evidence="13" type="ORF">SAMN05660710_00951</name>
</gene>
<comment type="subcellular location">
    <subcellularLocation>
        <location evidence="9">Cell membrane</location>
        <topology evidence="9">Multi-pass membrane protein</topology>
    </subcellularLocation>
</comment>
<comment type="similarity">
    <text evidence="1 9 11">Belongs to the peptidase A8 family.</text>
</comment>
<feature type="region of interest" description="Disordered" evidence="12">
    <location>
        <begin position="1"/>
        <end position="28"/>
    </location>
</feature>
<dbReference type="AlphaFoldDB" id="A0A1G5E5J9"/>
<organism evidence="13 14">
    <name type="scientific">Paracoccus tibetensis</name>
    <dbReference type="NCBI Taxonomy" id="336292"/>
    <lineage>
        <taxon>Bacteria</taxon>
        <taxon>Pseudomonadati</taxon>
        <taxon>Pseudomonadota</taxon>
        <taxon>Alphaproteobacteria</taxon>
        <taxon>Rhodobacterales</taxon>
        <taxon>Paracoccaceae</taxon>
        <taxon>Paracoccus</taxon>
    </lineage>
</organism>
<dbReference type="EC" id="3.4.23.36" evidence="9"/>
<dbReference type="GO" id="GO:0006508">
    <property type="term" value="P:proteolysis"/>
    <property type="evidence" value="ECO:0007669"/>
    <property type="project" value="UniProtKB-KW"/>
</dbReference>
<dbReference type="InterPro" id="IPR001872">
    <property type="entry name" value="Peptidase_A8"/>
</dbReference>
<dbReference type="GO" id="GO:0004190">
    <property type="term" value="F:aspartic-type endopeptidase activity"/>
    <property type="evidence" value="ECO:0007669"/>
    <property type="project" value="UniProtKB-UniRule"/>
</dbReference>
<feature type="compositionally biased region" description="Basic and acidic residues" evidence="12">
    <location>
        <begin position="223"/>
        <end position="233"/>
    </location>
</feature>
<evidence type="ECO:0000256" key="7">
    <source>
        <dbReference type="ARBA" id="ARBA00022989"/>
    </source>
</evidence>
<evidence type="ECO:0000313" key="13">
    <source>
        <dbReference type="EMBL" id="SCY22167.1"/>
    </source>
</evidence>
<protein>
    <recommendedName>
        <fullName evidence="9">Lipoprotein signal peptidase</fullName>
        <ecNumber evidence="9">3.4.23.36</ecNumber>
    </recommendedName>
    <alternativeName>
        <fullName evidence="9">Prolipoprotein signal peptidase</fullName>
    </alternativeName>
    <alternativeName>
        <fullName evidence="9">Signal peptidase II</fullName>
        <shortName evidence="9">SPase II</shortName>
    </alternativeName>
</protein>
<comment type="function">
    <text evidence="9 10">This protein specifically catalyzes the removal of signal peptides from prolipoproteins.</text>
</comment>
<evidence type="ECO:0000256" key="10">
    <source>
        <dbReference type="RuleBase" id="RU000594"/>
    </source>
</evidence>
<reference evidence="13 14" key="1">
    <citation type="submission" date="2016-10" db="EMBL/GenBank/DDBJ databases">
        <authorList>
            <person name="de Groot N.N."/>
        </authorList>
    </citation>
    <scope>NUCLEOTIDE SEQUENCE [LARGE SCALE GENOMIC DNA]</scope>
    <source>
        <strain evidence="13 14">CGMCC 1.8925</strain>
    </source>
</reference>
<comment type="pathway">
    <text evidence="9">Protein modification; lipoprotein biosynthesis (signal peptide cleavage).</text>
</comment>
<keyword evidence="3 9" id="KW-0645">Protease</keyword>
<feature type="active site" evidence="9">
    <location>
        <position position="170"/>
    </location>
</feature>